<feature type="compositionally biased region" description="Low complexity" evidence="2">
    <location>
        <begin position="199"/>
        <end position="215"/>
    </location>
</feature>
<reference evidence="3" key="1">
    <citation type="submission" date="2020-11" db="EMBL/GenBank/DDBJ databases">
        <authorList>
            <person name="Whiteford S."/>
        </authorList>
    </citation>
    <scope>NUCLEOTIDE SEQUENCE</scope>
</reference>
<dbReference type="AlphaFoldDB" id="A0A8S4FRC7"/>
<name>A0A8S4FRC7_PLUXY</name>
<comment type="caution">
    <text evidence="3">The sequence shown here is derived from an EMBL/GenBank/DDBJ whole genome shotgun (WGS) entry which is preliminary data.</text>
</comment>
<protein>
    <submittedName>
        <fullName evidence="3">(diamondback moth) hypothetical protein</fullName>
    </submittedName>
</protein>
<feature type="coiled-coil region" evidence="1">
    <location>
        <begin position="24"/>
        <end position="51"/>
    </location>
</feature>
<evidence type="ECO:0000256" key="1">
    <source>
        <dbReference type="SAM" id="Coils"/>
    </source>
</evidence>
<keyword evidence="4" id="KW-1185">Reference proteome</keyword>
<feature type="region of interest" description="Disordered" evidence="2">
    <location>
        <begin position="195"/>
        <end position="263"/>
    </location>
</feature>
<accession>A0A8S4FRC7</accession>
<proteinExistence type="predicted"/>
<gene>
    <name evidence="3" type="ORF">PLXY2_LOCUS9767</name>
</gene>
<dbReference type="Proteomes" id="UP000653454">
    <property type="component" value="Unassembled WGS sequence"/>
</dbReference>
<dbReference type="EMBL" id="CAJHNJ030000040">
    <property type="protein sequence ID" value="CAG9130088.1"/>
    <property type="molecule type" value="Genomic_DNA"/>
</dbReference>
<sequence>MDIPIEPLPLVRASSRCFAPCDAVTRLVRRVKQLADQLQTLQDVVRKMSEEPGLGDHDDRFPEGTYSNRVLDSIAPLEGGYCRCERGPRGPAGPPGMEGPRGSAGERGPRGARGPPGSMDFMLLLVNELRHDITNIEAKVYGEGEKPDRYDVKKAWRRIRKHEEMDQERMSQQELKAYTAPPVMVPGAPVEISPNGQSGAVTPDGTDGTTDWGLRTDSEPFDSTPPARSEVEEQLRHLNLLANSTRTNDEEEEELADYDYSFY</sequence>
<evidence type="ECO:0000313" key="3">
    <source>
        <dbReference type="EMBL" id="CAG9130088.1"/>
    </source>
</evidence>
<keyword evidence="1" id="KW-0175">Coiled coil</keyword>
<evidence type="ECO:0000313" key="4">
    <source>
        <dbReference type="Proteomes" id="UP000653454"/>
    </source>
</evidence>
<evidence type="ECO:0000256" key="2">
    <source>
        <dbReference type="SAM" id="MobiDB-lite"/>
    </source>
</evidence>
<feature type="region of interest" description="Disordered" evidence="2">
    <location>
        <begin position="85"/>
        <end position="116"/>
    </location>
</feature>
<organism evidence="3 4">
    <name type="scientific">Plutella xylostella</name>
    <name type="common">Diamondback moth</name>
    <name type="synonym">Plutella maculipennis</name>
    <dbReference type="NCBI Taxonomy" id="51655"/>
    <lineage>
        <taxon>Eukaryota</taxon>
        <taxon>Metazoa</taxon>
        <taxon>Ecdysozoa</taxon>
        <taxon>Arthropoda</taxon>
        <taxon>Hexapoda</taxon>
        <taxon>Insecta</taxon>
        <taxon>Pterygota</taxon>
        <taxon>Neoptera</taxon>
        <taxon>Endopterygota</taxon>
        <taxon>Lepidoptera</taxon>
        <taxon>Glossata</taxon>
        <taxon>Ditrysia</taxon>
        <taxon>Yponomeutoidea</taxon>
        <taxon>Plutellidae</taxon>
        <taxon>Plutella</taxon>
    </lineage>
</organism>